<name>A0A6I6N1C4_9CAUL</name>
<evidence type="ECO:0000313" key="1">
    <source>
        <dbReference type="EMBL" id="QGZ97123.1"/>
    </source>
</evidence>
<dbReference type="EMBL" id="CP047045">
    <property type="protein sequence ID" value="QGZ97123.1"/>
    <property type="molecule type" value="Genomic_DNA"/>
</dbReference>
<dbReference type="RefSeq" id="WP_158767948.1">
    <property type="nucleotide sequence ID" value="NZ_CP047045.1"/>
</dbReference>
<keyword evidence="2" id="KW-1185">Reference proteome</keyword>
<evidence type="ECO:0000313" key="2">
    <source>
        <dbReference type="Proteomes" id="UP000431269"/>
    </source>
</evidence>
<reference evidence="2" key="1">
    <citation type="submission" date="2019-12" db="EMBL/GenBank/DDBJ databases">
        <title>Complete genome of Terracaulis silvestris 0127_4.</title>
        <authorList>
            <person name="Vieira S."/>
            <person name="Riedel T."/>
            <person name="Sproer C."/>
            <person name="Pascual J."/>
            <person name="Boedeker C."/>
            <person name="Overmann J."/>
        </authorList>
    </citation>
    <scope>NUCLEOTIDE SEQUENCE [LARGE SCALE GENOMIC DNA]</scope>
    <source>
        <strain evidence="2">0127_4</strain>
    </source>
</reference>
<sequence length="194" mass="21218">MRALIFVAIAVVIGIAGYFLYRQSATTTPSTGMFAEAPPPVLPVAEDCTVANAVYEYNEDARLRLRFEAINQGDGLDVYDERFRTPGNVNIVIQVTSTQTNYTFAPDNAFLPQGPKYQTLASYFRPAAGGARVRVSLFDSTMHAINDMPRYDSIAPAYVYMPDAFASLYAARIDLPPGAFRFQSCAQPTPAPAP</sequence>
<organism evidence="1 2">
    <name type="scientific">Terricaulis silvestris</name>
    <dbReference type="NCBI Taxonomy" id="2686094"/>
    <lineage>
        <taxon>Bacteria</taxon>
        <taxon>Pseudomonadati</taxon>
        <taxon>Pseudomonadota</taxon>
        <taxon>Alphaproteobacteria</taxon>
        <taxon>Caulobacterales</taxon>
        <taxon>Caulobacteraceae</taxon>
        <taxon>Terricaulis</taxon>
    </lineage>
</organism>
<dbReference type="AlphaFoldDB" id="A0A6I6N1C4"/>
<gene>
    <name evidence="1" type="ORF">DSM104635_03989</name>
</gene>
<proteinExistence type="predicted"/>
<protein>
    <submittedName>
        <fullName evidence="1">Uncharacterized protein</fullName>
    </submittedName>
</protein>
<dbReference type="KEGG" id="tsv:DSM104635_03989"/>
<accession>A0A6I6N1C4</accession>
<dbReference type="Proteomes" id="UP000431269">
    <property type="component" value="Chromosome"/>
</dbReference>